<evidence type="ECO:0000256" key="17">
    <source>
        <dbReference type="SAM" id="Phobius"/>
    </source>
</evidence>
<keyword evidence="11" id="KW-0067">ATP-binding</keyword>
<comment type="similarity">
    <text evidence="3">Belongs to the etk/wzc family.</text>
</comment>
<feature type="domain" description="Polysaccharide chain length determinant N-terminal" evidence="18">
    <location>
        <begin position="23"/>
        <end position="113"/>
    </location>
</feature>
<gene>
    <name evidence="20" type="ORF">U1T56_06160</name>
</gene>
<keyword evidence="13 17" id="KW-0472">Membrane</keyword>
<comment type="caution">
    <text evidence="20">The sequence shown here is derived from an EMBL/GenBank/DDBJ whole genome shotgun (WGS) entry which is preliminary data.</text>
</comment>
<evidence type="ECO:0000256" key="3">
    <source>
        <dbReference type="ARBA" id="ARBA00008883"/>
    </source>
</evidence>
<keyword evidence="10" id="KW-0418">Kinase</keyword>
<evidence type="ECO:0000256" key="8">
    <source>
        <dbReference type="ARBA" id="ARBA00022692"/>
    </source>
</evidence>
<proteinExistence type="inferred from homology"/>
<dbReference type="InterPro" id="IPR005702">
    <property type="entry name" value="Wzc-like_C"/>
</dbReference>
<dbReference type="EC" id="2.7.10.2" evidence="4"/>
<reference evidence="20 21" key="1">
    <citation type="submission" date="2024-01" db="EMBL/GenBank/DDBJ databases">
        <title>Multi-omics insights into the function and evolution of sodium benzoate biodegradation pathways in Benzoatithermus flavus gen. nov., sp. nov. from hot spring.</title>
        <authorList>
            <person name="Hu C.-J."/>
            <person name="Li W.-J."/>
        </authorList>
    </citation>
    <scope>NUCLEOTIDE SEQUENCE [LARGE SCALE GENOMIC DNA]</scope>
    <source>
        <strain evidence="20 21">SYSU G07066</strain>
    </source>
</reference>
<evidence type="ECO:0000313" key="20">
    <source>
        <dbReference type="EMBL" id="MEK0082725.1"/>
    </source>
</evidence>
<evidence type="ECO:0000256" key="6">
    <source>
        <dbReference type="ARBA" id="ARBA00022519"/>
    </source>
</evidence>
<dbReference type="Pfam" id="PF02706">
    <property type="entry name" value="Wzz"/>
    <property type="match status" value="1"/>
</dbReference>
<organism evidence="20 21">
    <name type="scientific">Benzoatithermus flavus</name>
    <dbReference type="NCBI Taxonomy" id="3108223"/>
    <lineage>
        <taxon>Bacteria</taxon>
        <taxon>Pseudomonadati</taxon>
        <taxon>Pseudomonadota</taxon>
        <taxon>Alphaproteobacteria</taxon>
        <taxon>Geminicoccales</taxon>
        <taxon>Geminicoccaceae</taxon>
        <taxon>Benzoatithermus</taxon>
    </lineage>
</organism>
<dbReference type="Proteomes" id="UP001375743">
    <property type="component" value="Unassembled WGS sequence"/>
</dbReference>
<feature type="transmembrane region" description="Helical" evidence="17">
    <location>
        <begin position="37"/>
        <end position="57"/>
    </location>
</feature>
<dbReference type="InterPro" id="IPR025669">
    <property type="entry name" value="AAA_dom"/>
</dbReference>
<keyword evidence="6" id="KW-0997">Cell inner membrane</keyword>
<evidence type="ECO:0000256" key="10">
    <source>
        <dbReference type="ARBA" id="ARBA00022777"/>
    </source>
</evidence>
<evidence type="ECO:0000256" key="15">
    <source>
        <dbReference type="ARBA" id="ARBA00051245"/>
    </source>
</evidence>
<keyword evidence="21" id="KW-1185">Reference proteome</keyword>
<dbReference type="NCBIfam" id="TIGR01007">
    <property type="entry name" value="eps_fam"/>
    <property type="match status" value="1"/>
</dbReference>
<evidence type="ECO:0000256" key="7">
    <source>
        <dbReference type="ARBA" id="ARBA00022679"/>
    </source>
</evidence>
<evidence type="ECO:0000256" key="16">
    <source>
        <dbReference type="SAM" id="Coils"/>
    </source>
</evidence>
<dbReference type="PANTHER" id="PTHR32309:SF13">
    <property type="entry name" value="FERRIC ENTEROBACTIN TRANSPORT PROTEIN FEPE"/>
    <property type="match status" value="1"/>
</dbReference>
<evidence type="ECO:0000256" key="5">
    <source>
        <dbReference type="ARBA" id="ARBA00022475"/>
    </source>
</evidence>
<evidence type="ECO:0000313" key="21">
    <source>
        <dbReference type="Proteomes" id="UP001375743"/>
    </source>
</evidence>
<comment type="catalytic activity">
    <reaction evidence="15">
        <text>L-tyrosyl-[protein] + ATP = O-phospho-L-tyrosyl-[protein] + ADP + H(+)</text>
        <dbReference type="Rhea" id="RHEA:10596"/>
        <dbReference type="Rhea" id="RHEA-COMP:10136"/>
        <dbReference type="Rhea" id="RHEA-COMP:20101"/>
        <dbReference type="ChEBI" id="CHEBI:15378"/>
        <dbReference type="ChEBI" id="CHEBI:30616"/>
        <dbReference type="ChEBI" id="CHEBI:46858"/>
        <dbReference type="ChEBI" id="CHEBI:61978"/>
        <dbReference type="ChEBI" id="CHEBI:456216"/>
        <dbReference type="EC" id="2.7.10.2"/>
    </reaction>
</comment>
<dbReference type="CDD" id="cd05387">
    <property type="entry name" value="BY-kinase"/>
    <property type="match status" value="1"/>
</dbReference>
<sequence>MTTSPAQTYQPAPEYYLPQDAGIDIKDLLAILRRRRWVILSTILVLTTLAVLIGFQLTPKYTAKALVMIDPRQTKVVNVEQVLQGLGTDASTVETQIKVLKSRDLADRIMQKLDLYQDPEFNRALDRKAGDLALNVDGPFATVLGLLPKEWLIATGLADEPLDATAEAKPALEREAAIDKFDDNLKVTQEGRSYVIGLSFTSKDPEKAAKIVNTVAQTYVQDQIDTKRAATSKASGFLGERLQSLRDEVQKAEAAVQEFRKKNQLVSADGVSLKEKDLSDLSKALISARAELAEKQAKLKLVRDLRARGGEELDTVGDVIDSQVIINLRQQEAALTKEESELKTLYGEKHPRMQTLLTEKQNLQSKIAREVDRIAKSLENEVKVLASGVATIEGEINDLKKQTTADNEASVRLRELERQAQASRQLYESFLERFKETKEQQDIVEADSKVISVATPPDKPSTPGPVLFGAVGFTASAMLGTLLALLLERLDNGLRGAKQVEQLIGLPTLGLVPRLERLKRNQKPHNYLIAKPLSAYAESLRAIYTSLQLSDVDHPPKMVLVTSSLPQEGKSTLSLSLACFAANSGQKVLLMDVDLRHPSVHRDLGTQPTAGLIEYMAGEKTLDEVLVRDEASGIWYLPIKRQTANPTDLLGSQKMKQLLAELRERFDFIVLDSAPLLGVTDSKVVARLVDKVLFAVQWEKTSKDTVVNALAHMREAKASVAGVVLTQVDVRKHAHYGYGDVGQYYGKYQKYYVN</sequence>
<feature type="coiled-coil region" evidence="16">
    <location>
        <begin position="242"/>
        <end position="298"/>
    </location>
</feature>
<keyword evidence="16" id="KW-0175">Coiled coil</keyword>
<dbReference type="InterPro" id="IPR027417">
    <property type="entry name" value="P-loop_NTPase"/>
</dbReference>
<evidence type="ECO:0000256" key="2">
    <source>
        <dbReference type="ARBA" id="ARBA00007316"/>
    </source>
</evidence>
<comment type="similarity">
    <text evidence="2">Belongs to the CpsD/CapB family.</text>
</comment>
<keyword evidence="7" id="KW-0808">Transferase</keyword>
<keyword evidence="8 17" id="KW-0812">Transmembrane</keyword>
<name>A0ABU8XQN5_9PROT</name>
<keyword evidence="9" id="KW-0547">Nucleotide-binding</keyword>
<evidence type="ECO:0000256" key="11">
    <source>
        <dbReference type="ARBA" id="ARBA00022840"/>
    </source>
</evidence>
<dbReference type="RefSeq" id="WP_418158566.1">
    <property type="nucleotide sequence ID" value="NZ_JBBLZC010000004.1"/>
</dbReference>
<accession>A0ABU8XQN5</accession>
<dbReference type="PANTHER" id="PTHR32309">
    <property type="entry name" value="TYROSINE-PROTEIN KINASE"/>
    <property type="match status" value="1"/>
</dbReference>
<evidence type="ECO:0000259" key="18">
    <source>
        <dbReference type="Pfam" id="PF02706"/>
    </source>
</evidence>
<dbReference type="Gene3D" id="3.40.50.300">
    <property type="entry name" value="P-loop containing nucleotide triphosphate hydrolases"/>
    <property type="match status" value="1"/>
</dbReference>
<evidence type="ECO:0000256" key="12">
    <source>
        <dbReference type="ARBA" id="ARBA00022989"/>
    </source>
</evidence>
<comment type="subcellular location">
    <subcellularLocation>
        <location evidence="1">Cell inner membrane</location>
        <topology evidence="1">Multi-pass membrane protein</topology>
    </subcellularLocation>
</comment>
<dbReference type="SUPFAM" id="SSF52540">
    <property type="entry name" value="P-loop containing nucleoside triphosphate hydrolases"/>
    <property type="match status" value="1"/>
</dbReference>
<dbReference type="Pfam" id="PF13614">
    <property type="entry name" value="AAA_31"/>
    <property type="match status" value="1"/>
</dbReference>
<keyword evidence="5" id="KW-1003">Cell membrane</keyword>
<protein>
    <recommendedName>
        <fullName evidence="4">non-specific protein-tyrosine kinase</fullName>
        <ecNumber evidence="4">2.7.10.2</ecNumber>
    </recommendedName>
</protein>
<evidence type="ECO:0000256" key="4">
    <source>
        <dbReference type="ARBA" id="ARBA00011903"/>
    </source>
</evidence>
<evidence type="ECO:0000256" key="1">
    <source>
        <dbReference type="ARBA" id="ARBA00004429"/>
    </source>
</evidence>
<feature type="coiled-coil region" evidence="16">
    <location>
        <begin position="328"/>
        <end position="373"/>
    </location>
</feature>
<keyword evidence="14" id="KW-0829">Tyrosine-protein kinase</keyword>
<evidence type="ECO:0000256" key="9">
    <source>
        <dbReference type="ARBA" id="ARBA00022741"/>
    </source>
</evidence>
<evidence type="ECO:0000259" key="19">
    <source>
        <dbReference type="Pfam" id="PF13614"/>
    </source>
</evidence>
<dbReference type="InterPro" id="IPR003856">
    <property type="entry name" value="LPS_length_determ_N"/>
</dbReference>
<dbReference type="InterPro" id="IPR050445">
    <property type="entry name" value="Bact_polysacc_biosynth/exp"/>
</dbReference>
<evidence type="ECO:0000256" key="13">
    <source>
        <dbReference type="ARBA" id="ARBA00023136"/>
    </source>
</evidence>
<keyword evidence="12 17" id="KW-1133">Transmembrane helix</keyword>
<evidence type="ECO:0000256" key="14">
    <source>
        <dbReference type="ARBA" id="ARBA00023137"/>
    </source>
</evidence>
<feature type="domain" description="AAA" evidence="19">
    <location>
        <begin position="569"/>
        <end position="715"/>
    </location>
</feature>
<dbReference type="EMBL" id="JBBLZC010000004">
    <property type="protein sequence ID" value="MEK0082725.1"/>
    <property type="molecule type" value="Genomic_DNA"/>
</dbReference>